<dbReference type="Pfam" id="PF04134">
    <property type="entry name" value="DCC1-like"/>
    <property type="match status" value="1"/>
</dbReference>
<dbReference type="AlphaFoldDB" id="A0A1I2LUE1"/>
<dbReference type="InterPro" id="IPR007263">
    <property type="entry name" value="DCC1-like"/>
</dbReference>
<organism evidence="2 3">
    <name type="scientific">Halobacillus alkaliphilus</name>
    <dbReference type="NCBI Taxonomy" id="396056"/>
    <lineage>
        <taxon>Bacteria</taxon>
        <taxon>Bacillati</taxon>
        <taxon>Bacillota</taxon>
        <taxon>Bacilli</taxon>
        <taxon>Bacillales</taxon>
        <taxon>Bacillaceae</taxon>
        <taxon>Halobacillus</taxon>
    </lineage>
</organism>
<evidence type="ECO:0000256" key="1">
    <source>
        <dbReference type="SAM" id="Phobius"/>
    </source>
</evidence>
<proteinExistence type="predicted"/>
<name>A0A1I2LUE1_9BACI</name>
<dbReference type="EMBL" id="FOOG01000010">
    <property type="protein sequence ID" value="SFF82875.1"/>
    <property type="molecule type" value="Genomic_DNA"/>
</dbReference>
<dbReference type="Proteomes" id="UP000198897">
    <property type="component" value="Unassembled WGS sequence"/>
</dbReference>
<keyword evidence="1" id="KW-0472">Membrane</keyword>
<keyword evidence="3" id="KW-1185">Reference proteome</keyword>
<reference evidence="3" key="1">
    <citation type="submission" date="2016-10" db="EMBL/GenBank/DDBJ databases">
        <authorList>
            <person name="Varghese N."/>
            <person name="Submissions S."/>
        </authorList>
    </citation>
    <scope>NUCLEOTIDE SEQUENCE [LARGE SCALE GENOMIC DNA]</scope>
    <source>
        <strain evidence="3">FP5</strain>
    </source>
</reference>
<keyword evidence="1" id="KW-1133">Transmembrane helix</keyword>
<protein>
    <submittedName>
        <fullName evidence="2">Predicted thiol-disulfide oxidoreductase YuxK, DCC family</fullName>
    </submittedName>
</protein>
<accession>A0A1I2LUE1</accession>
<feature type="transmembrane region" description="Helical" evidence="1">
    <location>
        <begin position="75"/>
        <end position="97"/>
    </location>
</feature>
<evidence type="ECO:0000313" key="2">
    <source>
        <dbReference type="EMBL" id="SFF82875.1"/>
    </source>
</evidence>
<keyword evidence="1" id="KW-0812">Transmembrane</keyword>
<sequence length="122" mass="14671">MKHVVFYDAQCPFCYQIKRVFSKFDWLSQIKWVSVQAIEQSGKYPYLEGRNTLDEIHMLTKEGEIKKGFFTIRRLMLVLPPVSLIGLLLYLPGLNLIGDPFYQWFSSHRYQWFGRYEYPRYS</sequence>
<evidence type="ECO:0000313" key="3">
    <source>
        <dbReference type="Proteomes" id="UP000198897"/>
    </source>
</evidence>
<dbReference type="GO" id="GO:0015035">
    <property type="term" value="F:protein-disulfide reductase activity"/>
    <property type="evidence" value="ECO:0007669"/>
    <property type="project" value="InterPro"/>
</dbReference>
<dbReference type="OrthoDB" id="9785438at2"/>
<gene>
    <name evidence="2" type="ORF">SAMN05216353_11068</name>
</gene>
<dbReference type="RefSeq" id="WP_089751539.1">
    <property type="nucleotide sequence ID" value="NZ_FOOG01000010.1"/>
</dbReference>